<feature type="transmembrane region" description="Helical" evidence="8">
    <location>
        <begin position="222"/>
        <end position="242"/>
    </location>
</feature>
<feature type="transmembrane region" description="Helical" evidence="8">
    <location>
        <begin position="254"/>
        <end position="273"/>
    </location>
</feature>
<name>F8WK03_STRCG</name>
<evidence type="ECO:0000256" key="3">
    <source>
        <dbReference type="ARBA" id="ARBA00022475"/>
    </source>
</evidence>
<keyword evidence="7 8" id="KW-0472">Membrane</keyword>
<evidence type="ECO:0000256" key="1">
    <source>
        <dbReference type="ARBA" id="ARBA00004651"/>
    </source>
</evidence>
<evidence type="ECO:0000313" key="9">
    <source>
        <dbReference type="EMBL" id="BAK61493.1"/>
    </source>
</evidence>
<keyword evidence="5" id="KW-0862">Zinc</keyword>
<evidence type="ECO:0000256" key="7">
    <source>
        <dbReference type="ARBA" id="ARBA00023136"/>
    </source>
</evidence>
<dbReference type="AlphaFoldDB" id="F8WK03"/>
<evidence type="ECO:0000256" key="6">
    <source>
        <dbReference type="ARBA" id="ARBA00022989"/>
    </source>
</evidence>
<dbReference type="PANTHER" id="PTHR11040">
    <property type="entry name" value="ZINC/IRON TRANSPORTER"/>
    <property type="match status" value="1"/>
</dbReference>
<dbReference type="GO" id="GO:0005385">
    <property type="term" value="F:zinc ion transmembrane transporter activity"/>
    <property type="evidence" value="ECO:0007669"/>
    <property type="project" value="TreeGrafter"/>
</dbReference>
<feature type="transmembrane region" description="Helical" evidence="8">
    <location>
        <begin position="41"/>
        <end position="61"/>
    </location>
</feature>
<evidence type="ECO:0000256" key="5">
    <source>
        <dbReference type="ARBA" id="ARBA00022833"/>
    </source>
</evidence>
<feature type="transmembrane region" description="Helical" evidence="8">
    <location>
        <begin position="194"/>
        <end position="216"/>
    </location>
</feature>
<feature type="transmembrane region" description="Helical" evidence="8">
    <location>
        <begin position="12"/>
        <end position="34"/>
    </location>
</feature>
<comment type="similarity">
    <text evidence="2">Belongs to the ZIP transporter (TC 2.A.5) family.</text>
</comment>
<feature type="transmembrane region" description="Helical" evidence="8">
    <location>
        <begin position="156"/>
        <end position="174"/>
    </location>
</feature>
<evidence type="ECO:0000256" key="2">
    <source>
        <dbReference type="ARBA" id="ARBA00006939"/>
    </source>
</evidence>
<sequence>MDWILSQNVVLLALLAGLFTWGCTIVGAAIVFFFKAISRRLLDTMMGFAAGVMIAASFWSLLEPSISYAEADYGSWSWIPAAVGFLVGGLALRLIDALVPHLHLDKADVSQAEGLQPPKKLSKTALLFLAITIHNFPEGLAVGVTFGALAGGHPSQAALLGAIGLAIGIGLQNVPEGAALSIPIRADGKSRLRAFYLGSMSAIVEPIGAVLGAGLVMLMMPILPYALSFAAGAMIFVVVEELIPESQTNGNTDIATLGLMLGFVIMMVMDVALG</sequence>
<evidence type="ECO:0000256" key="8">
    <source>
        <dbReference type="SAM" id="Phobius"/>
    </source>
</evidence>
<accession>F8WK03</accession>
<feature type="transmembrane region" description="Helical" evidence="8">
    <location>
        <begin position="125"/>
        <end position="150"/>
    </location>
</feature>
<dbReference type="RefSeq" id="WP_004227904.1">
    <property type="nucleotide sequence ID" value="NZ_UHFB01000005.1"/>
</dbReference>
<dbReference type="EMBL" id="AB182586">
    <property type="protein sequence ID" value="BAK61493.1"/>
    <property type="molecule type" value="Genomic_DNA"/>
</dbReference>
<dbReference type="GO" id="GO:0005886">
    <property type="term" value="C:plasma membrane"/>
    <property type="evidence" value="ECO:0007669"/>
    <property type="project" value="UniProtKB-SubCell"/>
</dbReference>
<keyword evidence="3" id="KW-1003">Cell membrane</keyword>
<dbReference type="PANTHER" id="PTHR11040:SF211">
    <property type="entry name" value="ZINC TRANSPORTER ZIP11"/>
    <property type="match status" value="1"/>
</dbReference>
<keyword evidence="6 8" id="KW-1133">Transmembrane helix</keyword>
<proteinExistence type="inferred from homology"/>
<organism evidence="9">
    <name type="scientific">Streptococcus criceti</name>
    <dbReference type="NCBI Taxonomy" id="1333"/>
    <lineage>
        <taxon>Bacteria</taxon>
        <taxon>Bacillati</taxon>
        <taxon>Bacillota</taxon>
        <taxon>Bacilli</taxon>
        <taxon>Lactobacillales</taxon>
        <taxon>Streptococcaceae</taxon>
        <taxon>Streptococcus</taxon>
    </lineage>
</organism>
<reference evidence="9" key="1">
    <citation type="journal article" date="2012" name="Genes Genet. Syst.">
        <title>Characterization of Streptococcus criceti insertion sequence ISScr1.</title>
        <authorList>
            <person name="Tamura H."/>
            <person name="Yamada A."/>
            <person name="Kato H."/>
        </authorList>
    </citation>
    <scope>NUCLEOTIDE SEQUENCE</scope>
    <source>
        <strain evidence="9">E49</strain>
    </source>
</reference>
<feature type="transmembrane region" description="Helical" evidence="8">
    <location>
        <begin position="73"/>
        <end position="95"/>
    </location>
</feature>
<dbReference type="InterPro" id="IPR003689">
    <property type="entry name" value="ZIP"/>
</dbReference>
<keyword evidence="4 8" id="KW-0812">Transmembrane</keyword>
<dbReference type="Pfam" id="PF02535">
    <property type="entry name" value="Zip"/>
    <property type="match status" value="1"/>
</dbReference>
<comment type="subcellular location">
    <subcellularLocation>
        <location evidence="1">Cell membrane</location>
        <topology evidence="1">Multi-pass membrane protein</topology>
    </subcellularLocation>
</comment>
<evidence type="ECO:0000256" key="4">
    <source>
        <dbReference type="ARBA" id="ARBA00022692"/>
    </source>
</evidence>
<protein>
    <submittedName>
        <fullName evidence="9">Putative metal cation transporter</fullName>
    </submittedName>
</protein>